<dbReference type="PANTHER" id="PTHR43649">
    <property type="entry name" value="ARABINOSE-BINDING PROTEIN-RELATED"/>
    <property type="match status" value="1"/>
</dbReference>
<sequence>MKQITKIGLAFAIVISALIFVNYQSHKTITITFGMFAGSNWDVPNGNCYQIYENAIARFEKKYPNVKVELISGITKDDYVEWILEKSLQQDIPDVFMVPSESFDMFAQTGLLLNLESYMNEINENVFYQSSLKAGQYKDCQYALPFESVPTLMYVNKTLLEQENIDFPVNTWTWSDFYTICEQVTKDTDGDGYLDQFGVYGYDWLLAAHSNNCEIMDENGNLHLNSTEMVESIDFMKKLVALNQNIEVNSQDFDEGKVAFCPMKFSEYRAYKPYPWRVKKYSNFEWDALMLPAGTHGDNTSQINTLSMGISRFSSNKEIAWEFLKELTYSEECQNEIITLSQGVPVLQNVASSKETMDLLSDDSPGDSNFQFIMLDEVMKQGTPMDLFTQYDEIISQIDAEIYRIVINHSDNTLMELTDIQQKIQTK</sequence>
<dbReference type="Pfam" id="PF01547">
    <property type="entry name" value="SBP_bac_1"/>
    <property type="match status" value="1"/>
</dbReference>
<dbReference type="SUPFAM" id="SSF53850">
    <property type="entry name" value="Periplasmic binding protein-like II"/>
    <property type="match status" value="1"/>
</dbReference>
<dbReference type="EMBL" id="VUMM01000008">
    <property type="protein sequence ID" value="MSS01535.1"/>
    <property type="molecule type" value="Genomic_DNA"/>
</dbReference>
<keyword evidence="1" id="KW-0812">Transmembrane</keyword>
<keyword evidence="3" id="KW-1185">Reference proteome</keyword>
<organism evidence="2 3">
    <name type="scientific">Floccifex porci</name>
    <dbReference type="NCBI Taxonomy" id="2606629"/>
    <lineage>
        <taxon>Bacteria</taxon>
        <taxon>Bacillati</taxon>
        <taxon>Bacillota</taxon>
        <taxon>Erysipelotrichia</taxon>
        <taxon>Erysipelotrichales</taxon>
        <taxon>Erysipelotrichaceae</taxon>
        <taxon>Floccifex</taxon>
    </lineage>
</organism>
<evidence type="ECO:0000256" key="1">
    <source>
        <dbReference type="SAM" id="Phobius"/>
    </source>
</evidence>
<accession>A0A7X2T3K2</accession>
<feature type="transmembrane region" description="Helical" evidence="1">
    <location>
        <begin position="7"/>
        <end position="23"/>
    </location>
</feature>
<dbReference type="AlphaFoldDB" id="A0A7X2T3K2"/>
<dbReference type="Gene3D" id="3.40.190.10">
    <property type="entry name" value="Periplasmic binding protein-like II"/>
    <property type="match status" value="1"/>
</dbReference>
<comment type="caution">
    <text evidence="2">The sequence shown here is derived from an EMBL/GenBank/DDBJ whole genome shotgun (WGS) entry which is preliminary data.</text>
</comment>
<protein>
    <submittedName>
        <fullName evidence="2">Extracellular solute-binding protein</fullName>
    </submittedName>
</protein>
<evidence type="ECO:0000313" key="2">
    <source>
        <dbReference type="EMBL" id="MSS01535.1"/>
    </source>
</evidence>
<name>A0A7X2T3K2_9FIRM</name>
<evidence type="ECO:0000313" key="3">
    <source>
        <dbReference type="Proteomes" id="UP000470082"/>
    </source>
</evidence>
<dbReference type="PANTHER" id="PTHR43649:SF30">
    <property type="entry name" value="ABC TRANSPORTER SUBSTRATE-BINDING PROTEIN"/>
    <property type="match status" value="1"/>
</dbReference>
<gene>
    <name evidence="2" type="ORF">FYJ50_05390</name>
</gene>
<dbReference type="InterPro" id="IPR050490">
    <property type="entry name" value="Bact_solute-bd_prot1"/>
</dbReference>
<keyword evidence="1" id="KW-0472">Membrane</keyword>
<dbReference type="InterPro" id="IPR006059">
    <property type="entry name" value="SBP"/>
</dbReference>
<proteinExistence type="predicted"/>
<keyword evidence="1" id="KW-1133">Transmembrane helix</keyword>
<dbReference type="Proteomes" id="UP000470082">
    <property type="component" value="Unassembled WGS sequence"/>
</dbReference>
<reference evidence="2 3" key="1">
    <citation type="submission" date="2019-08" db="EMBL/GenBank/DDBJ databases">
        <title>In-depth cultivation of the pig gut microbiome towards novel bacterial diversity and tailored functional studies.</title>
        <authorList>
            <person name="Wylensek D."/>
            <person name="Hitch T.C.A."/>
            <person name="Clavel T."/>
        </authorList>
    </citation>
    <scope>NUCLEOTIDE SEQUENCE [LARGE SCALE GENOMIC DNA]</scope>
    <source>
        <strain evidence="2 3">LKV-178-WT-2G</strain>
    </source>
</reference>
<dbReference type="RefSeq" id="WP_154460071.1">
    <property type="nucleotide sequence ID" value="NZ_VUMM01000008.1"/>
</dbReference>